<dbReference type="InterPro" id="IPR036188">
    <property type="entry name" value="FAD/NAD-bd_sf"/>
</dbReference>
<gene>
    <name evidence="7" type="primary">lhgO</name>
    <name evidence="7" type="ORF">IU449_19595</name>
</gene>
<keyword evidence="3" id="KW-0274">FAD</keyword>
<dbReference type="NCBIfam" id="NF008726">
    <property type="entry name" value="PRK11728.1"/>
    <property type="match status" value="1"/>
</dbReference>
<feature type="domain" description="FAD dependent oxidoreductase" evidence="6">
    <location>
        <begin position="3"/>
        <end position="423"/>
    </location>
</feature>
<name>A0ABS0DE37_9NOCA</name>
<dbReference type="EMBL" id="JADLQN010000003">
    <property type="protein sequence ID" value="MBF6356723.1"/>
    <property type="molecule type" value="Genomic_DNA"/>
</dbReference>
<dbReference type="RefSeq" id="WP_195003553.1">
    <property type="nucleotide sequence ID" value="NZ_JADLQN010000003.1"/>
</dbReference>
<dbReference type="GO" id="GO:0016491">
    <property type="term" value="F:oxidoreductase activity"/>
    <property type="evidence" value="ECO:0007669"/>
    <property type="project" value="UniProtKB-KW"/>
</dbReference>
<comment type="similarity">
    <text evidence="5">Belongs to the L2HGDH family.</text>
</comment>
<dbReference type="SUPFAM" id="SSF51905">
    <property type="entry name" value="FAD/NAD(P)-binding domain"/>
    <property type="match status" value="1"/>
</dbReference>
<dbReference type="PANTHER" id="PTHR43104:SF2">
    <property type="entry name" value="L-2-HYDROXYGLUTARATE DEHYDROGENASE, MITOCHONDRIAL"/>
    <property type="match status" value="1"/>
</dbReference>
<comment type="cofactor">
    <cofactor evidence="1">
        <name>FAD</name>
        <dbReference type="ChEBI" id="CHEBI:57692"/>
    </cofactor>
</comment>
<evidence type="ECO:0000256" key="5">
    <source>
        <dbReference type="ARBA" id="ARBA00037941"/>
    </source>
</evidence>
<evidence type="ECO:0000256" key="1">
    <source>
        <dbReference type="ARBA" id="ARBA00001974"/>
    </source>
</evidence>
<accession>A0ABS0DE37</accession>
<dbReference type="Pfam" id="PF01266">
    <property type="entry name" value="DAO"/>
    <property type="match status" value="1"/>
</dbReference>
<dbReference type="Proteomes" id="UP000707731">
    <property type="component" value="Unassembled WGS sequence"/>
</dbReference>
<reference evidence="7 8" key="1">
    <citation type="submission" date="2020-10" db="EMBL/GenBank/DDBJ databases">
        <title>Identification of Nocardia species via Next-generation sequencing and recognition of intraspecies genetic diversity.</title>
        <authorList>
            <person name="Li P."/>
            <person name="Li P."/>
            <person name="Lu B."/>
        </authorList>
    </citation>
    <scope>NUCLEOTIDE SEQUENCE [LARGE SCALE GENOMIC DNA]</scope>
    <source>
        <strain evidence="7 8">BJ06-0143</strain>
    </source>
</reference>
<evidence type="ECO:0000313" key="8">
    <source>
        <dbReference type="Proteomes" id="UP000707731"/>
    </source>
</evidence>
<dbReference type="InterPro" id="IPR006076">
    <property type="entry name" value="FAD-dep_OxRdtase"/>
</dbReference>
<evidence type="ECO:0000256" key="3">
    <source>
        <dbReference type="ARBA" id="ARBA00022827"/>
    </source>
</evidence>
<evidence type="ECO:0000313" key="7">
    <source>
        <dbReference type="EMBL" id="MBF6356723.1"/>
    </source>
</evidence>
<protein>
    <submittedName>
        <fullName evidence="7">L-2-hydroxyglutarate oxidase</fullName>
        <ecNumber evidence="7">1.1.3.-</ecNumber>
    </submittedName>
</protein>
<evidence type="ECO:0000259" key="6">
    <source>
        <dbReference type="Pfam" id="PF01266"/>
    </source>
</evidence>
<dbReference type="PANTHER" id="PTHR43104">
    <property type="entry name" value="L-2-HYDROXYGLUTARATE DEHYDROGENASE, MITOCHONDRIAL"/>
    <property type="match status" value="1"/>
</dbReference>
<dbReference type="EC" id="1.1.3.-" evidence="7"/>
<keyword evidence="4 7" id="KW-0560">Oxidoreductase</keyword>
<keyword evidence="2" id="KW-0285">Flavoprotein</keyword>
<evidence type="ECO:0000256" key="2">
    <source>
        <dbReference type="ARBA" id="ARBA00022630"/>
    </source>
</evidence>
<keyword evidence="8" id="KW-1185">Reference proteome</keyword>
<dbReference type="Gene3D" id="3.30.9.10">
    <property type="entry name" value="D-Amino Acid Oxidase, subunit A, domain 2"/>
    <property type="match status" value="1"/>
</dbReference>
<evidence type="ECO:0000256" key="4">
    <source>
        <dbReference type="ARBA" id="ARBA00023002"/>
    </source>
</evidence>
<organism evidence="7 8">
    <name type="scientific">Nocardia higoensis</name>
    <dbReference type="NCBI Taxonomy" id="228599"/>
    <lineage>
        <taxon>Bacteria</taxon>
        <taxon>Bacillati</taxon>
        <taxon>Actinomycetota</taxon>
        <taxon>Actinomycetes</taxon>
        <taxon>Mycobacteriales</taxon>
        <taxon>Nocardiaceae</taxon>
        <taxon>Nocardia</taxon>
    </lineage>
</organism>
<comment type="caution">
    <text evidence="7">The sequence shown here is derived from an EMBL/GenBank/DDBJ whole genome shotgun (WGS) entry which is preliminary data.</text>
</comment>
<sequence length="425" mass="45490">MYDFCVIGGGIVGVATAHELLSRNPGASVVLVEKAERLGAHQTGHNSGVIHSGIYYEPDSLKARLCRAGARWTTEFAREHGIDHRICGKLLVATDAAEYERMLALHERSITNGVPVELLDATELRRREPHVAGVGALFVPGTGIVDYRAITEALAGQVRAMGGTVVLGATVTAITETDEHVTVESTASTASTAGTADWANTASTADTASTAGTASTADRARRWTARTLVVCAGLQADRMARLAGLDIGLRIVPFRGEYYQLPPERADLVNTLIYPIPDPSLPFLGVHLSPTVDGALTVGPNAVLGLSREGYRKGSVNGRDLLDILTFPGMRRVARTHLRTGARELRNSLFKRGYLAECRKYCPELTLHDLRPRTAGIRAQAVLPDGTLAHDFLIERTPRSIHVLNAPSPAATSAVPIAGHIVDQL</sequence>
<dbReference type="Gene3D" id="3.50.50.60">
    <property type="entry name" value="FAD/NAD(P)-binding domain"/>
    <property type="match status" value="1"/>
</dbReference>
<proteinExistence type="inferred from homology"/>